<dbReference type="InterPro" id="IPR009080">
    <property type="entry name" value="tRNAsynth_Ia_anticodon-bd"/>
</dbReference>
<dbReference type="CDD" id="cd00671">
    <property type="entry name" value="ArgRS_core"/>
    <property type="match status" value="1"/>
</dbReference>
<dbReference type="GO" id="GO:0004814">
    <property type="term" value="F:arginine-tRNA ligase activity"/>
    <property type="evidence" value="ECO:0007669"/>
    <property type="project" value="UniProtKB-UniRule"/>
</dbReference>
<dbReference type="PATRIC" id="fig|189381.10.peg.2520"/>
<comment type="catalytic activity">
    <reaction evidence="10 11">
        <text>tRNA(Arg) + L-arginine + ATP = L-arginyl-tRNA(Arg) + AMP + diphosphate</text>
        <dbReference type="Rhea" id="RHEA:20301"/>
        <dbReference type="Rhea" id="RHEA-COMP:9658"/>
        <dbReference type="Rhea" id="RHEA-COMP:9673"/>
        <dbReference type="ChEBI" id="CHEBI:30616"/>
        <dbReference type="ChEBI" id="CHEBI:32682"/>
        <dbReference type="ChEBI" id="CHEBI:33019"/>
        <dbReference type="ChEBI" id="CHEBI:78442"/>
        <dbReference type="ChEBI" id="CHEBI:78513"/>
        <dbReference type="ChEBI" id="CHEBI:456215"/>
        <dbReference type="EC" id="6.1.1.19"/>
    </reaction>
</comment>
<evidence type="ECO:0000256" key="11">
    <source>
        <dbReference type="HAMAP-Rule" id="MF_00123"/>
    </source>
</evidence>
<comment type="similarity">
    <text evidence="2 11 12">Belongs to the class-I aminoacyl-tRNA synthetase family.</text>
</comment>
<dbReference type="InterPro" id="IPR036695">
    <property type="entry name" value="Arg-tRNA-synth_N_sf"/>
</dbReference>
<dbReference type="InterPro" id="IPR014729">
    <property type="entry name" value="Rossmann-like_a/b/a_fold"/>
</dbReference>
<evidence type="ECO:0000256" key="8">
    <source>
        <dbReference type="ARBA" id="ARBA00022917"/>
    </source>
</evidence>
<dbReference type="EC" id="6.1.1.19" evidence="11"/>
<dbReference type="SMART" id="SM01016">
    <property type="entry name" value="Arg_tRNA_synt_N"/>
    <property type="match status" value="1"/>
</dbReference>
<comment type="subunit">
    <text evidence="3 11">Monomer.</text>
</comment>
<dbReference type="FunFam" id="3.40.50.620:FF:000062">
    <property type="entry name" value="Arginine--tRNA ligase"/>
    <property type="match status" value="1"/>
</dbReference>
<dbReference type="Gene3D" id="3.40.50.620">
    <property type="entry name" value="HUPs"/>
    <property type="match status" value="1"/>
</dbReference>
<comment type="caution">
    <text evidence="13">The sequence shown here is derived from an EMBL/GenBank/DDBJ whole genome shotgun (WGS) entry which is preliminary data.</text>
</comment>
<dbReference type="InterPro" id="IPR008909">
    <property type="entry name" value="DALR_anticod-bd"/>
</dbReference>
<dbReference type="EMBL" id="LQQY01000032">
    <property type="protein sequence ID" value="KZE46134.1"/>
    <property type="molecule type" value="Genomic_DNA"/>
</dbReference>
<reference evidence="14" key="1">
    <citation type="submission" date="2016-01" db="EMBL/GenBank/DDBJ databases">
        <title>Whole genome sequencing of Bhargavaea cecembensis T14.</title>
        <authorList>
            <person name="Hong K.W."/>
        </authorList>
    </citation>
    <scope>NUCLEOTIDE SEQUENCE [LARGE SCALE GENOMIC DNA]</scope>
    <source>
        <strain evidence="14">M19</strain>
    </source>
</reference>
<dbReference type="CDD" id="cd07956">
    <property type="entry name" value="Anticodon_Ia_Arg"/>
    <property type="match status" value="1"/>
</dbReference>
<dbReference type="SUPFAM" id="SSF47323">
    <property type="entry name" value="Anticodon-binding domain of a subclass of class I aminoacyl-tRNA synthetases"/>
    <property type="match status" value="1"/>
</dbReference>
<proteinExistence type="inferred from homology"/>
<keyword evidence="5 11" id="KW-0436">Ligase</keyword>
<evidence type="ECO:0000313" key="13">
    <source>
        <dbReference type="EMBL" id="KZE46134.1"/>
    </source>
</evidence>
<dbReference type="FunFam" id="3.30.1360.70:FF:000003">
    <property type="entry name" value="Arginine--tRNA ligase"/>
    <property type="match status" value="1"/>
</dbReference>
<evidence type="ECO:0000256" key="10">
    <source>
        <dbReference type="ARBA" id="ARBA00049339"/>
    </source>
</evidence>
<accession>A0A0J5SL14</accession>
<dbReference type="PANTHER" id="PTHR11956">
    <property type="entry name" value="ARGINYL-TRNA SYNTHETASE"/>
    <property type="match status" value="1"/>
</dbReference>
<evidence type="ECO:0000313" key="14">
    <source>
        <dbReference type="Proteomes" id="UP000076510"/>
    </source>
</evidence>
<dbReference type="GO" id="GO:0005524">
    <property type="term" value="F:ATP binding"/>
    <property type="evidence" value="ECO:0007669"/>
    <property type="project" value="UniProtKB-UniRule"/>
</dbReference>
<dbReference type="OrthoDB" id="9805987at2"/>
<dbReference type="Pfam" id="PF00750">
    <property type="entry name" value="tRNA-synt_1d"/>
    <property type="match status" value="1"/>
</dbReference>
<evidence type="ECO:0000256" key="3">
    <source>
        <dbReference type="ARBA" id="ARBA00011245"/>
    </source>
</evidence>
<keyword evidence="6 11" id="KW-0547">Nucleotide-binding</keyword>
<keyword evidence="9 11" id="KW-0030">Aminoacyl-tRNA synthetase</keyword>
<comment type="subcellular location">
    <subcellularLocation>
        <location evidence="1 11">Cytoplasm</location>
    </subcellularLocation>
</comment>
<keyword evidence="7 11" id="KW-0067">ATP-binding</keyword>
<dbReference type="Pfam" id="PF05746">
    <property type="entry name" value="DALR_1"/>
    <property type="match status" value="1"/>
</dbReference>
<dbReference type="Pfam" id="PF03485">
    <property type="entry name" value="Arg_tRNA_synt_N"/>
    <property type="match status" value="1"/>
</dbReference>
<dbReference type="PROSITE" id="PS00178">
    <property type="entry name" value="AA_TRNA_LIGASE_I"/>
    <property type="match status" value="1"/>
</dbReference>
<dbReference type="RefSeq" id="WP_048004814.1">
    <property type="nucleotide sequence ID" value="NZ_JBCMYD010000060.1"/>
</dbReference>
<dbReference type="SUPFAM" id="SSF55190">
    <property type="entry name" value="Arginyl-tRNA synthetase (ArgRS), N-terminal 'additional' domain"/>
    <property type="match status" value="1"/>
</dbReference>
<dbReference type="InterPro" id="IPR005148">
    <property type="entry name" value="Arg-tRNA-synth_N"/>
</dbReference>
<dbReference type="NCBIfam" id="TIGR00456">
    <property type="entry name" value="argS"/>
    <property type="match status" value="1"/>
</dbReference>
<dbReference type="FunFam" id="1.10.730.10:FF:000008">
    <property type="entry name" value="Arginine--tRNA ligase"/>
    <property type="match status" value="1"/>
</dbReference>
<evidence type="ECO:0000256" key="12">
    <source>
        <dbReference type="RuleBase" id="RU363038"/>
    </source>
</evidence>
<feature type="short sequence motif" description="'HIGH' region" evidence="11">
    <location>
        <begin position="132"/>
        <end position="142"/>
    </location>
</feature>
<evidence type="ECO:0000256" key="9">
    <source>
        <dbReference type="ARBA" id="ARBA00023146"/>
    </source>
</evidence>
<keyword evidence="8 11" id="KW-0648">Protein biosynthesis</keyword>
<dbReference type="GO" id="GO:0006420">
    <property type="term" value="P:arginyl-tRNA aminoacylation"/>
    <property type="evidence" value="ECO:0007669"/>
    <property type="project" value="UniProtKB-UniRule"/>
</dbReference>
<evidence type="ECO:0000256" key="4">
    <source>
        <dbReference type="ARBA" id="ARBA00022490"/>
    </source>
</evidence>
<dbReference type="InterPro" id="IPR001278">
    <property type="entry name" value="Arg-tRNA-ligase"/>
</dbReference>
<organism evidence="13 14">
    <name type="scientific">Rossellomorea marisflavi</name>
    <dbReference type="NCBI Taxonomy" id="189381"/>
    <lineage>
        <taxon>Bacteria</taxon>
        <taxon>Bacillati</taxon>
        <taxon>Bacillota</taxon>
        <taxon>Bacilli</taxon>
        <taxon>Bacillales</taxon>
        <taxon>Bacillaceae</taxon>
        <taxon>Rossellomorea</taxon>
    </lineage>
</organism>
<evidence type="ECO:0000256" key="6">
    <source>
        <dbReference type="ARBA" id="ARBA00022741"/>
    </source>
</evidence>
<dbReference type="Proteomes" id="UP000076510">
    <property type="component" value="Unassembled WGS sequence"/>
</dbReference>
<dbReference type="Gene3D" id="3.30.1360.70">
    <property type="entry name" value="Arginyl tRNA synthetase N-terminal domain"/>
    <property type="match status" value="1"/>
</dbReference>
<name>A0A0J5SL14_9BACI</name>
<dbReference type="PANTHER" id="PTHR11956:SF5">
    <property type="entry name" value="ARGININE--TRNA LIGASE, CYTOPLASMIC"/>
    <property type="match status" value="1"/>
</dbReference>
<dbReference type="SUPFAM" id="SSF52374">
    <property type="entry name" value="Nucleotidylyl transferase"/>
    <property type="match status" value="1"/>
</dbReference>
<evidence type="ECO:0000256" key="2">
    <source>
        <dbReference type="ARBA" id="ARBA00005594"/>
    </source>
</evidence>
<dbReference type="PRINTS" id="PR01038">
    <property type="entry name" value="TRNASYNTHARG"/>
</dbReference>
<evidence type="ECO:0000256" key="7">
    <source>
        <dbReference type="ARBA" id="ARBA00022840"/>
    </source>
</evidence>
<sequence>MNIVENVQEKLKAEIKDAVIKAGLATEDQIPDVILETPKDKTHGDYSTNMAMQLARVAKKAPRMIAEELINHFDQSKASIEKLDIAGPGFINFFMDNAYLNDLIPVILDEGHDYGQSNAGNGERVNVEFVSANPTGDLHLGHARGAAVGDSLCNVLEKAGYEVTREYYINDAGNQIHNLAVSVEARYFQALGEDKAMPEDGYHGADIIQIGKDIAAEHGRTYAEASEEDRYAFFREYGLKTEMAKLQKDLEMFRVPFNVWYSETSLYNNGKIDAALQTLKDNGHVYEKDGATWFQSTELGDDKDRVLIKNDGTYTYLTPDISYHKDKFDRGHDVLINIWGADHHGYIPRMKAAVEALGFDRDKLEVEIIQLVHLYKNGEKMKMSKRTGKAVTLRELVEEVGLDAVRYFFAMRSADTHMDFDLDLAVSQSNENPVYYAQYAHARICSILRQAEEQGLASEDKVDLSLIGTEKEIDLLKKLGEFPQTIADAAEKRTPHRMANYINDLASAFHSFYNANKVLDGENRELTTARLALVKTVRITLQNALALIGVSAPEKM</sequence>
<dbReference type="GO" id="GO:0005737">
    <property type="term" value="C:cytoplasm"/>
    <property type="evidence" value="ECO:0007669"/>
    <property type="project" value="UniProtKB-SubCell"/>
</dbReference>
<dbReference type="InterPro" id="IPR035684">
    <property type="entry name" value="ArgRS_core"/>
</dbReference>
<dbReference type="SMART" id="SM00836">
    <property type="entry name" value="DALR_1"/>
    <property type="match status" value="1"/>
</dbReference>
<protein>
    <recommendedName>
        <fullName evidence="11">Arginine--tRNA ligase</fullName>
        <ecNumber evidence="11">6.1.1.19</ecNumber>
    </recommendedName>
    <alternativeName>
        <fullName evidence="11">Arginyl-tRNA synthetase</fullName>
        <shortName evidence="11">ArgRS</shortName>
    </alternativeName>
</protein>
<evidence type="ECO:0000256" key="5">
    <source>
        <dbReference type="ARBA" id="ARBA00022598"/>
    </source>
</evidence>
<gene>
    <name evidence="11 13" type="primary">argS</name>
    <name evidence="13" type="ORF">AV649_21755</name>
</gene>
<dbReference type="HAMAP" id="MF_00123">
    <property type="entry name" value="Arg_tRNA_synth"/>
    <property type="match status" value="1"/>
</dbReference>
<dbReference type="Gene3D" id="1.10.730.10">
    <property type="entry name" value="Isoleucyl-tRNA Synthetase, Domain 1"/>
    <property type="match status" value="1"/>
</dbReference>
<dbReference type="InterPro" id="IPR001412">
    <property type="entry name" value="aa-tRNA-synth_I_CS"/>
</dbReference>
<dbReference type="AlphaFoldDB" id="A0A0J5SL14"/>
<evidence type="ECO:0000256" key="1">
    <source>
        <dbReference type="ARBA" id="ARBA00004496"/>
    </source>
</evidence>
<keyword evidence="4 11" id="KW-0963">Cytoplasm</keyword>